<keyword evidence="9" id="KW-1185">Reference proteome</keyword>
<feature type="domain" description="HAMP" evidence="7">
    <location>
        <begin position="364"/>
        <end position="417"/>
    </location>
</feature>
<name>A0A839Z248_9SPHN</name>
<keyword evidence="4" id="KW-0175">Coiled coil</keyword>
<dbReference type="AlphaFoldDB" id="A0A839Z248"/>
<protein>
    <submittedName>
        <fullName evidence="8">Methyl-accepting chemotaxis protein</fullName>
    </submittedName>
</protein>
<evidence type="ECO:0000259" key="6">
    <source>
        <dbReference type="PROSITE" id="PS50111"/>
    </source>
</evidence>
<dbReference type="PANTHER" id="PTHR32089">
    <property type="entry name" value="METHYL-ACCEPTING CHEMOTAXIS PROTEIN MCPB"/>
    <property type="match status" value="1"/>
</dbReference>
<accession>A0A839Z248</accession>
<feature type="transmembrane region" description="Helical" evidence="5">
    <location>
        <begin position="25"/>
        <end position="46"/>
    </location>
</feature>
<evidence type="ECO:0000256" key="5">
    <source>
        <dbReference type="SAM" id="Phobius"/>
    </source>
</evidence>
<dbReference type="Pfam" id="PF00672">
    <property type="entry name" value="HAMP"/>
    <property type="match status" value="1"/>
</dbReference>
<organism evidence="8 9">
    <name type="scientific">Sphingomicrobium lutaoense</name>
    <dbReference type="NCBI Taxonomy" id="515949"/>
    <lineage>
        <taxon>Bacteria</taxon>
        <taxon>Pseudomonadati</taxon>
        <taxon>Pseudomonadota</taxon>
        <taxon>Alphaproteobacteria</taxon>
        <taxon>Sphingomonadales</taxon>
        <taxon>Sphingomonadaceae</taxon>
        <taxon>Sphingomicrobium</taxon>
    </lineage>
</organism>
<sequence length="731" mass="77969">MSIIRTASSQVSLTISRVRRGEFSLSRAVIITIAIMSLVIAGTAMWQLSDGLDERQSARDLRAVDGLTAEIVEASQHWATSAGRVHAALNRHEPISAAERAAILAERAAGDSAIDRALADYRSADIKAQAQYRDYLDVRAEFEALRIEADEALTRPIAERDSSLTARYYGQAQALIESAQEIGLVEAGRLATLSDMGHLMQLRSLAWTMGQQAAAERAMVARTIAVGAPLSANERTALTESRGRLMAAWESASDIARHSVRDPRLSDAMATARDRFFEEYEQTRTGIFAASDAAEPYPLDSNRWFGESSEAIQSLLAISDVTRAMAAERAEMVADDATAGLMINILGVFTAFMASVLLIWIVRREIAAPLDMLDEATRRFAEGDLDAPLPVDSRSIELRQIARTLAKFKSAAKERARLEREAAEAARQRADERRLRLDAEEKAIAEREARARQLADTSARFTGQMHEAVTALATAADELNATADLMLENLSSTTSELGEVAKDTRTASGHIQSVAGAAEQIRIAIGEVAARIEEQRDSTHAAADRSETTAQTVNRLSGSTEAVGSMVGIIDGVAQKTNLLALNATIEAARAGEAGRGFAVVAGEVQQLSNQTADATAKASREVSEMIAAIEKSTSGFAEVNHAIQEVNRAAAAIAASVQQQNAATADLSVSVDSAAGLADRVANRARAVDEGAVSAMAAASQVKNASLELAQLADAVRSDVEGFLATLNAA</sequence>
<evidence type="ECO:0000313" key="8">
    <source>
        <dbReference type="EMBL" id="MBB3764638.1"/>
    </source>
</evidence>
<dbReference type="RefSeq" id="WP_183934024.1">
    <property type="nucleotide sequence ID" value="NZ_JACICF010000002.1"/>
</dbReference>
<dbReference type="PROSITE" id="PS50111">
    <property type="entry name" value="CHEMOTAXIS_TRANSDUC_2"/>
    <property type="match status" value="1"/>
</dbReference>
<evidence type="ECO:0000256" key="4">
    <source>
        <dbReference type="SAM" id="Coils"/>
    </source>
</evidence>
<gene>
    <name evidence="8" type="ORF">FHS50_001700</name>
</gene>
<dbReference type="PROSITE" id="PS50885">
    <property type="entry name" value="HAMP"/>
    <property type="match status" value="1"/>
</dbReference>
<comment type="similarity">
    <text evidence="2">Belongs to the methyl-accepting chemotaxis (MCP) protein family.</text>
</comment>
<keyword evidence="5" id="KW-0472">Membrane</keyword>
<dbReference type="SMART" id="SM00304">
    <property type="entry name" value="HAMP"/>
    <property type="match status" value="1"/>
</dbReference>
<evidence type="ECO:0000256" key="1">
    <source>
        <dbReference type="ARBA" id="ARBA00023224"/>
    </source>
</evidence>
<evidence type="ECO:0000256" key="3">
    <source>
        <dbReference type="PROSITE-ProRule" id="PRU00284"/>
    </source>
</evidence>
<dbReference type="Proteomes" id="UP000578569">
    <property type="component" value="Unassembled WGS sequence"/>
</dbReference>
<dbReference type="EMBL" id="JACICF010000002">
    <property type="protein sequence ID" value="MBB3764638.1"/>
    <property type="molecule type" value="Genomic_DNA"/>
</dbReference>
<proteinExistence type="inferred from homology"/>
<reference evidence="8 9" key="1">
    <citation type="submission" date="2020-08" db="EMBL/GenBank/DDBJ databases">
        <title>Genomic Encyclopedia of Type Strains, Phase IV (KMG-IV): sequencing the most valuable type-strain genomes for metagenomic binning, comparative biology and taxonomic classification.</title>
        <authorList>
            <person name="Goeker M."/>
        </authorList>
    </citation>
    <scope>NUCLEOTIDE SEQUENCE [LARGE SCALE GENOMIC DNA]</scope>
    <source>
        <strain evidence="8 9">DSM 24194</strain>
    </source>
</reference>
<dbReference type="GO" id="GO:0016020">
    <property type="term" value="C:membrane"/>
    <property type="evidence" value="ECO:0007669"/>
    <property type="project" value="InterPro"/>
</dbReference>
<dbReference type="InterPro" id="IPR004089">
    <property type="entry name" value="MCPsignal_dom"/>
</dbReference>
<evidence type="ECO:0000313" key="9">
    <source>
        <dbReference type="Proteomes" id="UP000578569"/>
    </source>
</evidence>
<feature type="domain" description="Methyl-accepting transducer" evidence="6">
    <location>
        <begin position="461"/>
        <end position="707"/>
    </location>
</feature>
<comment type="caution">
    <text evidence="8">The sequence shown here is derived from an EMBL/GenBank/DDBJ whole genome shotgun (WGS) entry which is preliminary data.</text>
</comment>
<keyword evidence="5" id="KW-0812">Transmembrane</keyword>
<dbReference type="InterPro" id="IPR003660">
    <property type="entry name" value="HAMP_dom"/>
</dbReference>
<dbReference type="CDD" id="cd06225">
    <property type="entry name" value="HAMP"/>
    <property type="match status" value="1"/>
</dbReference>
<dbReference type="SUPFAM" id="SSF58104">
    <property type="entry name" value="Methyl-accepting chemotaxis protein (MCP) signaling domain"/>
    <property type="match status" value="1"/>
</dbReference>
<keyword evidence="5" id="KW-1133">Transmembrane helix</keyword>
<feature type="transmembrane region" description="Helical" evidence="5">
    <location>
        <begin position="341"/>
        <end position="362"/>
    </location>
</feature>
<dbReference type="SMART" id="SM00283">
    <property type="entry name" value="MA"/>
    <property type="match status" value="1"/>
</dbReference>
<dbReference type="Pfam" id="PF00015">
    <property type="entry name" value="MCPsignal"/>
    <property type="match status" value="1"/>
</dbReference>
<evidence type="ECO:0000256" key="2">
    <source>
        <dbReference type="ARBA" id="ARBA00029447"/>
    </source>
</evidence>
<dbReference type="PANTHER" id="PTHR32089:SF112">
    <property type="entry name" value="LYSOZYME-LIKE PROTEIN-RELATED"/>
    <property type="match status" value="1"/>
</dbReference>
<dbReference type="Gene3D" id="1.10.287.950">
    <property type="entry name" value="Methyl-accepting chemotaxis protein"/>
    <property type="match status" value="1"/>
</dbReference>
<dbReference type="Gene3D" id="6.10.340.10">
    <property type="match status" value="1"/>
</dbReference>
<dbReference type="GO" id="GO:0007165">
    <property type="term" value="P:signal transduction"/>
    <property type="evidence" value="ECO:0007669"/>
    <property type="project" value="UniProtKB-KW"/>
</dbReference>
<feature type="coiled-coil region" evidence="4">
    <location>
        <begin position="401"/>
        <end position="457"/>
    </location>
</feature>
<evidence type="ECO:0000259" key="7">
    <source>
        <dbReference type="PROSITE" id="PS50885"/>
    </source>
</evidence>
<keyword evidence="1 3" id="KW-0807">Transducer</keyword>